<evidence type="ECO:0000256" key="1">
    <source>
        <dbReference type="ARBA" id="ARBA00004418"/>
    </source>
</evidence>
<evidence type="ECO:0000256" key="6">
    <source>
        <dbReference type="ARBA" id="ARBA00023014"/>
    </source>
</evidence>
<name>E1JTF1_SOLFR</name>
<dbReference type="EMBL" id="AECZ01000004">
    <property type="protein sequence ID" value="EFL52411.1"/>
    <property type="molecule type" value="Genomic_DNA"/>
</dbReference>
<evidence type="ECO:0000256" key="2">
    <source>
        <dbReference type="ARBA" id="ARBA00011771"/>
    </source>
</evidence>
<evidence type="ECO:0000313" key="9">
    <source>
        <dbReference type="Proteomes" id="UP000006250"/>
    </source>
</evidence>
<keyword evidence="5" id="KW-0408">Iron</keyword>
<dbReference type="InterPro" id="IPR006311">
    <property type="entry name" value="TAT_signal"/>
</dbReference>
<dbReference type="GO" id="GO:0046872">
    <property type="term" value="F:metal ion binding"/>
    <property type="evidence" value="ECO:0007669"/>
    <property type="project" value="UniProtKB-KW"/>
</dbReference>
<dbReference type="InterPro" id="IPR019546">
    <property type="entry name" value="TAT_signal_bac_arc"/>
</dbReference>
<dbReference type="AlphaFoldDB" id="E1JTF1"/>
<gene>
    <name evidence="8" type="ORF">DesfrDRAFT_0900</name>
</gene>
<dbReference type="PROSITE" id="PS51379">
    <property type="entry name" value="4FE4S_FER_2"/>
    <property type="match status" value="3"/>
</dbReference>
<keyword evidence="3" id="KW-0004">4Fe-4S</keyword>
<dbReference type="InterPro" id="IPR017900">
    <property type="entry name" value="4Fe4S_Fe_S_CS"/>
</dbReference>
<sequence length="242" mass="25860" precursor="true">MDRRSFLKLLGLGGASVGIVAPGEAFAAGSGKGPRYAMVVDLRRCVGCQSCTVSCGLENRTPVGDFRTTVGEYVLRDAETKRSFVASLPRLCNHCEKPACIPVCPVKATYQRPDGIVVIDGTKCLGCGFCVQACPYGARFLNHETKTADKCTFCAHRLAAGLLPACVENCVGGARHFGDVNNPESLVGRLLREHDGALAVLYPEKKTEPSVYYLGLDPFFVSAADVAAPMPYRDLRQGGSHA</sequence>
<protein>
    <submittedName>
        <fullName evidence="8">4Fe-4S ferredoxin iron-sulfur binding domain protein</fullName>
    </submittedName>
</protein>
<dbReference type="PROSITE" id="PS00198">
    <property type="entry name" value="4FE4S_FER_1"/>
    <property type="match status" value="1"/>
</dbReference>
<dbReference type="GO" id="GO:0042597">
    <property type="term" value="C:periplasmic space"/>
    <property type="evidence" value="ECO:0007669"/>
    <property type="project" value="UniProtKB-SubCell"/>
</dbReference>
<keyword evidence="6" id="KW-0411">Iron-sulfur</keyword>
<dbReference type="PANTHER" id="PTHR43177">
    <property type="entry name" value="PROTEIN NRFC"/>
    <property type="match status" value="1"/>
</dbReference>
<dbReference type="NCBIfam" id="NF045797">
    <property type="entry name" value="DsrO"/>
    <property type="match status" value="1"/>
</dbReference>
<feature type="domain" description="4Fe-4S ferredoxin-type" evidence="7">
    <location>
        <begin position="82"/>
        <end position="114"/>
    </location>
</feature>
<feature type="domain" description="4Fe-4S ferredoxin-type" evidence="7">
    <location>
        <begin position="115"/>
        <end position="144"/>
    </location>
</feature>
<comment type="subcellular location">
    <subcellularLocation>
        <location evidence="1">Periplasm</location>
    </subcellularLocation>
</comment>
<dbReference type="InterPro" id="IPR054822">
    <property type="entry name" value="DsrO-like"/>
</dbReference>
<organism evidence="8 9">
    <name type="scientific">Solidesulfovibrio fructosivorans JJ]</name>
    <dbReference type="NCBI Taxonomy" id="596151"/>
    <lineage>
        <taxon>Bacteria</taxon>
        <taxon>Pseudomonadati</taxon>
        <taxon>Thermodesulfobacteriota</taxon>
        <taxon>Desulfovibrionia</taxon>
        <taxon>Desulfovibrionales</taxon>
        <taxon>Desulfovibrionaceae</taxon>
        <taxon>Solidesulfovibrio</taxon>
    </lineage>
</organism>
<evidence type="ECO:0000256" key="3">
    <source>
        <dbReference type="ARBA" id="ARBA00022485"/>
    </source>
</evidence>
<keyword evidence="9" id="KW-1185">Reference proteome</keyword>
<dbReference type="eggNOG" id="COG0437">
    <property type="taxonomic scope" value="Bacteria"/>
</dbReference>
<feature type="domain" description="4Fe-4S ferredoxin-type" evidence="7">
    <location>
        <begin position="36"/>
        <end position="65"/>
    </location>
</feature>
<keyword evidence="4" id="KW-0479">Metal-binding</keyword>
<dbReference type="InterPro" id="IPR017896">
    <property type="entry name" value="4Fe4S_Fe-S-bd"/>
</dbReference>
<dbReference type="Proteomes" id="UP000006250">
    <property type="component" value="Unassembled WGS sequence"/>
</dbReference>
<dbReference type="GO" id="GO:0051539">
    <property type="term" value="F:4 iron, 4 sulfur cluster binding"/>
    <property type="evidence" value="ECO:0007669"/>
    <property type="project" value="UniProtKB-KW"/>
</dbReference>
<dbReference type="NCBIfam" id="TIGR01409">
    <property type="entry name" value="TAT_signal_seq"/>
    <property type="match status" value="1"/>
</dbReference>
<dbReference type="Pfam" id="PF13247">
    <property type="entry name" value="Fer4_11"/>
    <property type="match status" value="1"/>
</dbReference>
<dbReference type="STRING" id="596151.DesfrDRAFT_0900"/>
<dbReference type="PANTHER" id="PTHR43177:SF9">
    <property type="entry name" value="PROTEIN NRFC"/>
    <property type="match status" value="1"/>
</dbReference>
<proteinExistence type="predicted"/>
<evidence type="ECO:0000256" key="5">
    <source>
        <dbReference type="ARBA" id="ARBA00023004"/>
    </source>
</evidence>
<reference evidence="8 9" key="1">
    <citation type="submission" date="2010-08" db="EMBL/GenBank/DDBJ databases">
        <title>The draft genome of Desulfovibrio fructosovorans JJ.</title>
        <authorList>
            <consortium name="US DOE Joint Genome Institute (JGI-PGF)"/>
            <person name="Lucas S."/>
            <person name="Copeland A."/>
            <person name="Lapidus A."/>
            <person name="Cheng J.-F."/>
            <person name="Bruce D."/>
            <person name="Goodwin L."/>
            <person name="Pitluck S."/>
            <person name="Land M.L."/>
            <person name="Hauser L."/>
            <person name="Chang Y.-J."/>
            <person name="Jeffries C."/>
            <person name="Wall J.D."/>
            <person name="Stahl D.A."/>
            <person name="Arkin A.P."/>
            <person name="Dehal P."/>
            <person name="Stolyar S.M."/>
            <person name="Hazen T.C."/>
            <person name="Woyke T.J."/>
        </authorList>
    </citation>
    <scope>NUCLEOTIDE SEQUENCE [LARGE SCALE GENOMIC DNA]</scope>
    <source>
        <strain evidence="8 9">JJ</strain>
    </source>
</reference>
<evidence type="ECO:0000313" key="8">
    <source>
        <dbReference type="EMBL" id="EFL52411.1"/>
    </source>
</evidence>
<comment type="caution">
    <text evidence="8">The sequence shown here is derived from an EMBL/GenBank/DDBJ whole genome shotgun (WGS) entry which is preliminary data.</text>
</comment>
<dbReference type="InterPro" id="IPR050954">
    <property type="entry name" value="ET_IronSulfur_Cluster-Binding"/>
</dbReference>
<evidence type="ECO:0000259" key="7">
    <source>
        <dbReference type="PROSITE" id="PS51379"/>
    </source>
</evidence>
<accession>E1JTF1</accession>
<evidence type="ECO:0000256" key="4">
    <source>
        <dbReference type="ARBA" id="ARBA00022723"/>
    </source>
</evidence>
<comment type="subunit">
    <text evidence="2">Heterodimer of a large and a small subunit.</text>
</comment>
<dbReference type="Gene3D" id="3.30.70.20">
    <property type="match status" value="2"/>
</dbReference>
<dbReference type="RefSeq" id="WP_005991499.1">
    <property type="nucleotide sequence ID" value="NZ_AECZ01000004.1"/>
</dbReference>
<dbReference type="OrthoDB" id="9789030at2"/>
<dbReference type="PROSITE" id="PS51318">
    <property type="entry name" value="TAT"/>
    <property type="match status" value="1"/>
</dbReference>
<dbReference type="SUPFAM" id="SSF54862">
    <property type="entry name" value="4Fe-4S ferredoxins"/>
    <property type="match status" value="1"/>
</dbReference>
<dbReference type="CDD" id="cd10551">
    <property type="entry name" value="PsrB"/>
    <property type="match status" value="1"/>
</dbReference>